<protein>
    <recommendedName>
        <fullName evidence="3">Translocation and assembly module subunit TamA</fullName>
    </recommendedName>
    <alternativeName>
        <fullName evidence="9">Autotransporter assembly factor TamA</fullName>
    </alternativeName>
</protein>
<evidence type="ECO:0000256" key="5">
    <source>
        <dbReference type="ARBA" id="ARBA00022692"/>
    </source>
</evidence>
<keyword evidence="15" id="KW-1185">Reference proteome</keyword>
<dbReference type="Pfam" id="PF17243">
    <property type="entry name" value="POTRA_TamA_1"/>
    <property type="match status" value="1"/>
</dbReference>
<organism evidence="14 15">
    <name type="scientific">Vreelandella sulfidaeris</name>
    <dbReference type="NCBI Taxonomy" id="115553"/>
    <lineage>
        <taxon>Bacteria</taxon>
        <taxon>Pseudomonadati</taxon>
        <taxon>Pseudomonadota</taxon>
        <taxon>Gammaproteobacteria</taxon>
        <taxon>Oceanospirillales</taxon>
        <taxon>Halomonadaceae</taxon>
        <taxon>Vreelandella</taxon>
    </lineage>
</organism>
<comment type="subunit">
    <text evidence="10">Interacts with TamB to form the translocation and assembly module (TAM).</text>
</comment>
<dbReference type="GO" id="GO:0009279">
    <property type="term" value="C:cell outer membrane"/>
    <property type="evidence" value="ECO:0007669"/>
    <property type="project" value="UniProtKB-SubCell"/>
</dbReference>
<evidence type="ECO:0000256" key="7">
    <source>
        <dbReference type="ARBA" id="ARBA00023136"/>
    </source>
</evidence>
<dbReference type="EMBL" id="QNTU01000001">
    <property type="protein sequence ID" value="RBI69219.1"/>
    <property type="molecule type" value="Genomic_DNA"/>
</dbReference>
<keyword evidence="8" id="KW-0998">Cell outer membrane</keyword>
<dbReference type="Proteomes" id="UP000252204">
    <property type="component" value="Unassembled WGS sequence"/>
</dbReference>
<gene>
    <name evidence="14" type="ORF">DQ400_00495</name>
</gene>
<feature type="domain" description="Bacterial surface antigen (D15)" evidence="12">
    <location>
        <begin position="314"/>
        <end position="617"/>
    </location>
</feature>
<dbReference type="AlphaFoldDB" id="A0A365TUU7"/>
<proteinExistence type="inferred from homology"/>
<dbReference type="OrthoDB" id="9803054at2"/>
<comment type="subcellular location">
    <subcellularLocation>
        <location evidence="1">Cell outer membrane</location>
    </subcellularLocation>
</comment>
<evidence type="ECO:0000256" key="6">
    <source>
        <dbReference type="ARBA" id="ARBA00022729"/>
    </source>
</evidence>
<dbReference type="Gene3D" id="2.40.160.50">
    <property type="entry name" value="membrane protein fhac: a member of the omp85/tpsb transporter family"/>
    <property type="match status" value="1"/>
</dbReference>
<evidence type="ECO:0000256" key="1">
    <source>
        <dbReference type="ARBA" id="ARBA00004442"/>
    </source>
</evidence>
<evidence type="ECO:0000256" key="2">
    <source>
        <dbReference type="ARBA" id="ARBA00010248"/>
    </source>
</evidence>
<dbReference type="GO" id="GO:0097347">
    <property type="term" value="C:TAM protein secretion complex"/>
    <property type="evidence" value="ECO:0007669"/>
    <property type="project" value="TreeGrafter"/>
</dbReference>
<dbReference type="InterPro" id="IPR000184">
    <property type="entry name" value="Bac_surfAg_D15"/>
</dbReference>
<evidence type="ECO:0000256" key="11">
    <source>
        <dbReference type="SAM" id="MobiDB-lite"/>
    </source>
</evidence>
<evidence type="ECO:0000259" key="13">
    <source>
        <dbReference type="Pfam" id="PF17243"/>
    </source>
</evidence>
<evidence type="ECO:0000313" key="15">
    <source>
        <dbReference type="Proteomes" id="UP000252204"/>
    </source>
</evidence>
<dbReference type="Pfam" id="PF01103">
    <property type="entry name" value="Omp85"/>
    <property type="match status" value="1"/>
</dbReference>
<evidence type="ECO:0000256" key="9">
    <source>
        <dbReference type="ARBA" id="ARBA00033063"/>
    </source>
</evidence>
<dbReference type="RefSeq" id="WP_113267874.1">
    <property type="nucleotide sequence ID" value="NZ_QNTU01000001.1"/>
</dbReference>
<dbReference type="PANTHER" id="PTHR12815:SF47">
    <property type="entry name" value="TRANSLOCATION AND ASSEMBLY MODULE SUBUNIT TAMA"/>
    <property type="match status" value="1"/>
</dbReference>
<accession>A0A365TUU7</accession>
<evidence type="ECO:0000313" key="14">
    <source>
        <dbReference type="EMBL" id="RBI69219.1"/>
    </source>
</evidence>
<dbReference type="GO" id="GO:0009306">
    <property type="term" value="P:protein secretion"/>
    <property type="evidence" value="ECO:0007669"/>
    <property type="project" value="TreeGrafter"/>
</dbReference>
<sequence length="617" mass="70557">MGRQRRWTSATGGTLFVMLPLLCVAPGAWALEASITGVPDEVEGNIQDYLQNIDAEQYAKVRLEGEIRSRTQEAMRVYGYYEPEVTIERVTDERVRLDIEPGPQVEIEILSINVDGDASNDPPFQQAIENFPLEEGDALRHAPWEQLRGQFSGLAIERGYFDWGFTDRRMEVRPYLQSARLYMDFDSGPRYQFGHTSVTGSHIAIDRLLRMRPYERGTPYLAQTLAEYNQSLAETGWFSSVSVRPRLETAQELTIAPNSGGDPWWSEATASQPERPRVSSAALASVLSLNKRNDTQLPIDVSVEPADRHQFEVGIGYATDVGPRLRFGWEQPWINRYGHSLNHDLYLSAPEQRFTGLYNVPLEDPLRDSYRLQYGIRNVDDNDTQSLEGTVEVARRWEFDNDWVQTLYLRTTYEDFEQGGRADEVWLLYPGIQWSRTRTRPQRFPMWGDRQQLSLEYSDTTWGSAAQFARITADTEWIRTIGNDNRFLARLGLGAIETDDFDKIPPSLRFFVGGDRSVRGYSYESLSPRNEEGRLRGGQQMLTSSIEYQRRVTGDWWAATFMDSGDAFDNWGPNDLKTGAGAGVRWVSPVGPIRLDIAHPFDHEDDWRLHFSIGPEF</sequence>
<evidence type="ECO:0000256" key="4">
    <source>
        <dbReference type="ARBA" id="ARBA00022452"/>
    </source>
</evidence>
<dbReference type="PANTHER" id="PTHR12815">
    <property type="entry name" value="SORTING AND ASSEMBLY MACHINERY SAMM50 PROTEIN FAMILY MEMBER"/>
    <property type="match status" value="1"/>
</dbReference>
<evidence type="ECO:0000256" key="10">
    <source>
        <dbReference type="ARBA" id="ARBA00093548"/>
    </source>
</evidence>
<evidence type="ECO:0000256" key="8">
    <source>
        <dbReference type="ARBA" id="ARBA00023237"/>
    </source>
</evidence>
<feature type="domain" description="TamA POTRA" evidence="13">
    <location>
        <begin position="34"/>
        <end position="101"/>
    </location>
</feature>
<dbReference type="InterPro" id="IPR035243">
    <property type="entry name" value="TamA_POTRA_Dom_1"/>
</dbReference>
<comment type="similarity">
    <text evidence="2">Belongs to the TamA family.</text>
</comment>
<keyword evidence="7" id="KW-0472">Membrane</keyword>
<dbReference type="InterPro" id="IPR039910">
    <property type="entry name" value="D15-like"/>
</dbReference>
<keyword evidence="5" id="KW-0812">Transmembrane</keyword>
<comment type="caution">
    <text evidence="14">The sequence shown here is derived from an EMBL/GenBank/DDBJ whole genome shotgun (WGS) entry which is preliminary data.</text>
</comment>
<evidence type="ECO:0000256" key="3">
    <source>
        <dbReference type="ARBA" id="ARBA00015419"/>
    </source>
</evidence>
<keyword evidence="6" id="KW-0732">Signal</keyword>
<keyword evidence="4" id="KW-1134">Transmembrane beta strand</keyword>
<dbReference type="Gene3D" id="3.10.20.310">
    <property type="entry name" value="membrane protein fhac"/>
    <property type="match status" value="3"/>
</dbReference>
<evidence type="ECO:0000259" key="12">
    <source>
        <dbReference type="Pfam" id="PF01103"/>
    </source>
</evidence>
<name>A0A365TUU7_9GAMM</name>
<reference evidence="15" key="1">
    <citation type="submission" date="2018-06" db="EMBL/GenBank/DDBJ databases">
        <title>Whole genome sequencing of four bacterial strains from South Shetland trench revealing bio-synthetic gene clusters.</title>
        <authorList>
            <person name="Abdel-Mageed W.M."/>
            <person name="Lehri B."/>
            <person name="Jarmusch S."/>
            <person name="Miranda K."/>
            <person name="Goodfellow M."/>
            <person name="Jaspars M."/>
            <person name="Karlyshev A.V."/>
        </authorList>
    </citation>
    <scope>NUCLEOTIDE SEQUENCE [LARGE SCALE GENOMIC DNA]</scope>
    <source>
        <strain evidence="15">SST4</strain>
    </source>
</reference>
<feature type="region of interest" description="Disordered" evidence="11">
    <location>
        <begin position="258"/>
        <end position="277"/>
    </location>
</feature>